<feature type="transmembrane region" description="Helical" evidence="1">
    <location>
        <begin position="116"/>
        <end position="134"/>
    </location>
</feature>
<evidence type="ECO:0008006" key="4">
    <source>
        <dbReference type="Google" id="ProtNLM"/>
    </source>
</evidence>
<feature type="transmembrane region" description="Helical" evidence="1">
    <location>
        <begin position="51"/>
        <end position="72"/>
    </location>
</feature>
<reference evidence="2 3" key="1">
    <citation type="submission" date="2016-10" db="EMBL/GenBank/DDBJ databases">
        <authorList>
            <person name="de Groot N.N."/>
        </authorList>
    </citation>
    <scope>NUCLEOTIDE SEQUENCE [LARGE SCALE GENOMIC DNA]</scope>
    <source>
        <strain>J11</strain>
        <strain evidence="3">PG 39</strain>
    </source>
</reference>
<gene>
    <name evidence="2" type="ORF">SAMN05660282_00925</name>
</gene>
<dbReference type="Proteomes" id="UP000199065">
    <property type="component" value="Unassembled WGS sequence"/>
</dbReference>
<evidence type="ECO:0000256" key="1">
    <source>
        <dbReference type="SAM" id="Phobius"/>
    </source>
</evidence>
<evidence type="ECO:0000313" key="2">
    <source>
        <dbReference type="EMBL" id="SFG44680.1"/>
    </source>
</evidence>
<dbReference type="STRING" id="185761.SAMN05660282_00925"/>
<dbReference type="OrthoDB" id="4116375at2"/>
<proteinExistence type="predicted"/>
<keyword evidence="1" id="KW-1133">Transmembrane helix</keyword>
<name>A0A1I2RW15_9CORY</name>
<sequence length="147" mass="15549">MLTVATMLGGFIAGMLLSAARVSYVDALRWTLLCGAIALISLAFEHSALAVFLLILVVSVVLMLHAIAMQVMTNQTAPTERVGKTTVLRNSVTGTSRGLFALVAGRIVDVCGLDSAWLFLAAVLAIFAALWLLMAKNFRAPLAEADA</sequence>
<evidence type="ECO:0000313" key="3">
    <source>
        <dbReference type="Proteomes" id="UP000199065"/>
    </source>
</evidence>
<dbReference type="EMBL" id="FOPJ01000004">
    <property type="protein sequence ID" value="SFG44680.1"/>
    <property type="molecule type" value="Genomic_DNA"/>
</dbReference>
<organism evidence="2 3">
    <name type="scientific">Corynebacterium spheniscorum</name>
    <dbReference type="NCBI Taxonomy" id="185761"/>
    <lineage>
        <taxon>Bacteria</taxon>
        <taxon>Bacillati</taxon>
        <taxon>Actinomycetota</taxon>
        <taxon>Actinomycetes</taxon>
        <taxon>Mycobacteriales</taxon>
        <taxon>Corynebacteriaceae</taxon>
        <taxon>Corynebacterium</taxon>
    </lineage>
</organism>
<dbReference type="SUPFAM" id="SSF103473">
    <property type="entry name" value="MFS general substrate transporter"/>
    <property type="match status" value="1"/>
</dbReference>
<accession>A0A1I2RW15</accession>
<keyword evidence="1" id="KW-0812">Transmembrane</keyword>
<dbReference type="RefSeq" id="WP_143067447.1">
    <property type="nucleotide sequence ID" value="NZ_FOPJ01000004.1"/>
</dbReference>
<protein>
    <recommendedName>
        <fullName evidence="4">Major Facilitator Superfamily protein</fullName>
    </recommendedName>
</protein>
<keyword evidence="1" id="KW-0472">Membrane</keyword>
<keyword evidence="3" id="KW-1185">Reference proteome</keyword>
<dbReference type="AlphaFoldDB" id="A0A1I2RW15"/>
<dbReference type="Gene3D" id="1.20.1250.20">
    <property type="entry name" value="MFS general substrate transporter like domains"/>
    <property type="match status" value="1"/>
</dbReference>
<dbReference type="InterPro" id="IPR036259">
    <property type="entry name" value="MFS_trans_sf"/>
</dbReference>